<dbReference type="UniPathway" id="UPA00538">
    <property type="reaction ID" value="UER00592"/>
</dbReference>
<dbReference type="GO" id="GO:0009249">
    <property type="term" value="P:protein lipoylation"/>
    <property type="evidence" value="ECO:0007669"/>
    <property type="project" value="InterPro"/>
</dbReference>
<evidence type="ECO:0000256" key="2">
    <source>
        <dbReference type="ARBA" id="ARBA00022490"/>
    </source>
</evidence>
<organism evidence="12 13">
    <name type="scientific">Hymenobacter perfusus</name>
    <dbReference type="NCBI Taxonomy" id="1236770"/>
    <lineage>
        <taxon>Bacteria</taxon>
        <taxon>Pseudomonadati</taxon>
        <taxon>Bacteroidota</taxon>
        <taxon>Cytophagia</taxon>
        <taxon>Cytophagales</taxon>
        <taxon>Hymenobacteraceae</taxon>
        <taxon>Hymenobacter</taxon>
    </lineage>
</organism>
<gene>
    <name evidence="6 12" type="primary">lipB</name>
    <name evidence="12" type="ORF">EI293_13610</name>
</gene>
<feature type="binding site" evidence="6 9">
    <location>
        <begin position="206"/>
        <end position="208"/>
    </location>
    <ligand>
        <name>substrate</name>
    </ligand>
</feature>
<evidence type="ECO:0000259" key="11">
    <source>
        <dbReference type="PROSITE" id="PS51733"/>
    </source>
</evidence>
<evidence type="ECO:0000256" key="3">
    <source>
        <dbReference type="ARBA" id="ARBA00022679"/>
    </source>
</evidence>
<reference evidence="12 13" key="1">
    <citation type="submission" date="2018-12" db="EMBL/GenBank/DDBJ databases">
        <authorList>
            <person name="Feng G."/>
            <person name="Zhu H."/>
        </authorList>
    </citation>
    <scope>NUCLEOTIDE SEQUENCE [LARGE SCALE GENOMIC DNA]</scope>
    <source>
        <strain evidence="12 13">LMG 26000</strain>
    </source>
</reference>
<dbReference type="EC" id="2.3.1.181" evidence="6 7"/>
<evidence type="ECO:0000256" key="4">
    <source>
        <dbReference type="ARBA" id="ARBA00023315"/>
    </source>
</evidence>
<evidence type="ECO:0000256" key="6">
    <source>
        <dbReference type="HAMAP-Rule" id="MF_00013"/>
    </source>
</evidence>
<comment type="function">
    <text evidence="5 6 7">Catalyzes the transfer of endogenously produced octanoic acid from octanoyl-acyl-carrier-protein onto the lipoyl domains of lipoate-dependent enzymes. Lipoyl-ACP can also act as a substrate although octanoyl-ACP is likely to be the physiological substrate.</text>
</comment>
<protein>
    <recommendedName>
        <fullName evidence="6 7">Octanoyltransferase</fullName>
        <ecNumber evidence="6 7">2.3.1.181</ecNumber>
    </recommendedName>
    <alternativeName>
        <fullName evidence="6">Lipoate-protein ligase B</fullName>
    </alternativeName>
    <alternativeName>
        <fullName evidence="6">Lipoyl/octanoyl transferase</fullName>
    </alternativeName>
    <alternativeName>
        <fullName evidence="6">Octanoyl-[acyl-carrier-protein]-protein N-octanoyltransferase</fullName>
    </alternativeName>
</protein>
<evidence type="ECO:0000313" key="12">
    <source>
        <dbReference type="EMBL" id="RSK42831.1"/>
    </source>
</evidence>
<dbReference type="NCBIfam" id="NF010925">
    <property type="entry name" value="PRK14345.1"/>
    <property type="match status" value="1"/>
</dbReference>
<dbReference type="HAMAP" id="MF_00013">
    <property type="entry name" value="LipB"/>
    <property type="match status" value="1"/>
</dbReference>
<dbReference type="Proteomes" id="UP000270291">
    <property type="component" value="Unassembled WGS sequence"/>
</dbReference>
<evidence type="ECO:0000256" key="10">
    <source>
        <dbReference type="PIRSR" id="PIRSR016262-3"/>
    </source>
</evidence>
<keyword evidence="13" id="KW-1185">Reference proteome</keyword>
<dbReference type="PROSITE" id="PS51733">
    <property type="entry name" value="BPL_LPL_CATALYTIC"/>
    <property type="match status" value="1"/>
</dbReference>
<comment type="pathway">
    <text evidence="1 6 7">Protein modification; protein lipoylation via endogenous pathway; protein N(6)-(lipoyl)lysine from octanoyl-[acyl-carrier-protein]: step 1/2.</text>
</comment>
<comment type="similarity">
    <text evidence="6 7">Belongs to the LipB family.</text>
</comment>
<name>A0A428K8Z2_9BACT</name>
<feature type="domain" description="BPL/LPL catalytic" evidence="11">
    <location>
        <begin position="74"/>
        <end position="263"/>
    </location>
</feature>
<comment type="subcellular location">
    <subcellularLocation>
        <location evidence="6">Cytoplasm</location>
    </subcellularLocation>
</comment>
<proteinExistence type="inferred from homology"/>
<feature type="binding site" evidence="6 9">
    <location>
        <begin position="193"/>
        <end position="195"/>
    </location>
    <ligand>
        <name>substrate</name>
    </ligand>
</feature>
<dbReference type="AlphaFoldDB" id="A0A428K8Z2"/>
<dbReference type="RefSeq" id="WP_125438742.1">
    <property type="nucleotide sequence ID" value="NZ_RWIU01000004.1"/>
</dbReference>
<dbReference type="GO" id="GO:0033819">
    <property type="term" value="F:lipoyl(octanoyl) transferase activity"/>
    <property type="evidence" value="ECO:0007669"/>
    <property type="project" value="UniProtKB-EC"/>
</dbReference>
<dbReference type="PROSITE" id="PS01313">
    <property type="entry name" value="LIPB"/>
    <property type="match status" value="1"/>
</dbReference>
<dbReference type="FunFam" id="3.30.930.10:FF:000035">
    <property type="entry name" value="Putative lipoyltransferase 2, mitochondrial"/>
    <property type="match status" value="1"/>
</dbReference>
<dbReference type="Gene3D" id="3.30.930.10">
    <property type="entry name" value="Bira Bifunctional Protein, Domain 2"/>
    <property type="match status" value="1"/>
</dbReference>
<dbReference type="PANTHER" id="PTHR10993:SF12">
    <property type="entry name" value="OCTANOYLTRANSFERASE"/>
    <property type="match status" value="1"/>
</dbReference>
<comment type="miscellaneous">
    <text evidence="6">In the reaction, the free carboxyl group of octanoic acid is attached via an amide linkage to the epsilon-amino group of a specific lysine residue of lipoyl domains of lipoate-dependent enzymes.</text>
</comment>
<evidence type="ECO:0000256" key="5">
    <source>
        <dbReference type="ARBA" id="ARBA00024732"/>
    </source>
</evidence>
<dbReference type="EMBL" id="RWIU01000004">
    <property type="protein sequence ID" value="RSK42831.1"/>
    <property type="molecule type" value="Genomic_DNA"/>
</dbReference>
<dbReference type="InterPro" id="IPR045864">
    <property type="entry name" value="aa-tRNA-synth_II/BPL/LPL"/>
</dbReference>
<evidence type="ECO:0000256" key="7">
    <source>
        <dbReference type="PIRNR" id="PIRNR016262"/>
    </source>
</evidence>
<dbReference type="GO" id="GO:0005737">
    <property type="term" value="C:cytoplasm"/>
    <property type="evidence" value="ECO:0007669"/>
    <property type="project" value="UniProtKB-SubCell"/>
</dbReference>
<comment type="catalytic activity">
    <reaction evidence="6 7">
        <text>octanoyl-[ACP] + L-lysyl-[protein] = N(6)-octanoyl-L-lysyl-[protein] + holo-[ACP] + H(+)</text>
        <dbReference type="Rhea" id="RHEA:17665"/>
        <dbReference type="Rhea" id="RHEA-COMP:9636"/>
        <dbReference type="Rhea" id="RHEA-COMP:9685"/>
        <dbReference type="Rhea" id="RHEA-COMP:9752"/>
        <dbReference type="Rhea" id="RHEA-COMP:9928"/>
        <dbReference type="ChEBI" id="CHEBI:15378"/>
        <dbReference type="ChEBI" id="CHEBI:29969"/>
        <dbReference type="ChEBI" id="CHEBI:64479"/>
        <dbReference type="ChEBI" id="CHEBI:78463"/>
        <dbReference type="ChEBI" id="CHEBI:78809"/>
        <dbReference type="EC" id="2.3.1.181"/>
    </reaction>
</comment>
<dbReference type="InterPro" id="IPR000544">
    <property type="entry name" value="Octanoyltransferase"/>
</dbReference>
<keyword evidence="4 6" id="KW-0012">Acyltransferase</keyword>
<feature type="site" description="Lowers pKa of active site Cys" evidence="6 10">
    <location>
        <position position="190"/>
    </location>
</feature>
<evidence type="ECO:0000256" key="9">
    <source>
        <dbReference type="PIRSR" id="PIRSR016262-2"/>
    </source>
</evidence>
<dbReference type="PANTHER" id="PTHR10993">
    <property type="entry name" value="OCTANOYLTRANSFERASE"/>
    <property type="match status" value="1"/>
</dbReference>
<sequence>MSLYSACVSPTGVGAAPELAAAPATTGQNRRVAVRRLGLVDYQPAWDAQEQLLAETLATKTRNRQLQEAGEPLGLTANYLLLCEHPHVYTLGKSGKPEHLLLDEEGLEAHQATFHRINRGGDITYHGPGQLVGYPIFDLDNFFTDIHRYLRLLEEAVILTLAEYGVRAGRIAGLTGVWLDFEEGAANPRKICAMGVKCSRWVTMHGFALNVNTDLSYFGHIVPCGITDKAVTSLRQELGYAVPLAEVQDRLLPHLARLFGASLATESAL</sequence>
<dbReference type="PIRSF" id="PIRSF016262">
    <property type="entry name" value="LPLase"/>
    <property type="match status" value="1"/>
</dbReference>
<feature type="binding site" evidence="6 9">
    <location>
        <begin position="119"/>
        <end position="126"/>
    </location>
    <ligand>
        <name>substrate</name>
    </ligand>
</feature>
<keyword evidence="2 6" id="KW-0963">Cytoplasm</keyword>
<comment type="caution">
    <text evidence="12">The sequence shown here is derived from an EMBL/GenBank/DDBJ whole genome shotgun (WGS) entry which is preliminary data.</text>
</comment>
<dbReference type="Pfam" id="PF21948">
    <property type="entry name" value="LplA-B_cat"/>
    <property type="match status" value="1"/>
</dbReference>
<feature type="active site" description="Acyl-thioester intermediate" evidence="6 8">
    <location>
        <position position="224"/>
    </location>
</feature>
<evidence type="ECO:0000256" key="8">
    <source>
        <dbReference type="PIRSR" id="PIRSR016262-1"/>
    </source>
</evidence>
<evidence type="ECO:0000313" key="13">
    <source>
        <dbReference type="Proteomes" id="UP000270291"/>
    </source>
</evidence>
<dbReference type="OrthoDB" id="9787061at2"/>
<evidence type="ECO:0000256" key="1">
    <source>
        <dbReference type="ARBA" id="ARBA00004821"/>
    </source>
</evidence>
<dbReference type="InterPro" id="IPR004143">
    <property type="entry name" value="BPL_LPL_catalytic"/>
</dbReference>
<accession>A0A428K8Z2</accession>
<dbReference type="CDD" id="cd16444">
    <property type="entry name" value="LipB"/>
    <property type="match status" value="1"/>
</dbReference>
<dbReference type="SUPFAM" id="SSF55681">
    <property type="entry name" value="Class II aaRS and biotin synthetases"/>
    <property type="match status" value="1"/>
</dbReference>
<keyword evidence="3 6" id="KW-0808">Transferase</keyword>
<dbReference type="InterPro" id="IPR020605">
    <property type="entry name" value="Octanoyltransferase_CS"/>
</dbReference>
<dbReference type="NCBIfam" id="TIGR00214">
    <property type="entry name" value="lipB"/>
    <property type="match status" value="1"/>
</dbReference>